<gene>
    <name evidence="2" type="ORF">CR201_G0021524</name>
</gene>
<feature type="compositionally biased region" description="Basic and acidic residues" evidence="1">
    <location>
        <begin position="1"/>
        <end position="19"/>
    </location>
</feature>
<feature type="region of interest" description="Disordered" evidence="1">
    <location>
        <begin position="1"/>
        <end position="22"/>
    </location>
</feature>
<sequence length="81" mass="8853">MPIVDKLKEALKPGRKDSADDGELGKLLASSAKKVLLQKIEFEPASKSFSYQLESLKSKYVLLNPKTEGASRHKSGDDPPP</sequence>
<evidence type="ECO:0000256" key="1">
    <source>
        <dbReference type="SAM" id="MobiDB-lite"/>
    </source>
</evidence>
<proteinExistence type="predicted"/>
<dbReference type="EMBL" id="NDHI03003284">
    <property type="protein sequence ID" value="PNJ88291.1"/>
    <property type="molecule type" value="Genomic_DNA"/>
</dbReference>
<reference evidence="2" key="1">
    <citation type="submission" date="2017-12" db="EMBL/GenBank/DDBJ databases">
        <title>High-resolution comparative analysis of great ape genomes.</title>
        <authorList>
            <person name="Pollen A."/>
            <person name="Hastie A."/>
            <person name="Hormozdiari F."/>
            <person name="Dougherty M."/>
            <person name="Liu R."/>
            <person name="Chaisson M."/>
            <person name="Hoppe E."/>
            <person name="Hill C."/>
            <person name="Pang A."/>
            <person name="Hillier L."/>
            <person name="Baker C."/>
            <person name="Armstrong J."/>
            <person name="Shendure J."/>
            <person name="Paten B."/>
            <person name="Wilson R."/>
            <person name="Chao H."/>
            <person name="Schneider V."/>
            <person name="Ventura M."/>
            <person name="Kronenberg Z."/>
            <person name="Murali S."/>
            <person name="Gordon D."/>
            <person name="Cantsilieris S."/>
            <person name="Munson K."/>
            <person name="Nelson B."/>
            <person name="Raja A."/>
            <person name="Underwood J."/>
            <person name="Diekhans M."/>
            <person name="Fiddes I."/>
            <person name="Haussler D."/>
            <person name="Eichler E."/>
        </authorList>
    </citation>
    <scope>NUCLEOTIDE SEQUENCE [LARGE SCALE GENOMIC DNA]</scope>
    <source>
        <strain evidence="2">Susie</strain>
    </source>
</reference>
<organism evidence="2">
    <name type="scientific">Pongo abelii</name>
    <name type="common">Sumatran orangutan</name>
    <name type="synonym">Pongo pygmaeus abelii</name>
    <dbReference type="NCBI Taxonomy" id="9601"/>
    <lineage>
        <taxon>Eukaryota</taxon>
        <taxon>Metazoa</taxon>
        <taxon>Chordata</taxon>
        <taxon>Craniata</taxon>
        <taxon>Vertebrata</taxon>
        <taxon>Euteleostomi</taxon>
        <taxon>Mammalia</taxon>
        <taxon>Eutheria</taxon>
        <taxon>Euarchontoglires</taxon>
        <taxon>Primates</taxon>
        <taxon>Haplorrhini</taxon>
        <taxon>Catarrhini</taxon>
        <taxon>Hominidae</taxon>
        <taxon>Pongo</taxon>
    </lineage>
</organism>
<comment type="caution">
    <text evidence="2">The sequence shown here is derived from an EMBL/GenBank/DDBJ whole genome shotgun (WGS) entry which is preliminary data.</text>
</comment>
<dbReference type="AlphaFoldDB" id="A0A2J8Y1Y2"/>
<protein>
    <submittedName>
        <fullName evidence="2">USP36 isoform 24</fullName>
    </submittedName>
</protein>
<evidence type="ECO:0000313" key="2">
    <source>
        <dbReference type="EMBL" id="PNJ88291.1"/>
    </source>
</evidence>
<feature type="non-terminal residue" evidence="2">
    <location>
        <position position="81"/>
    </location>
</feature>
<accession>A0A2J8Y1Y2</accession>
<name>A0A2J8Y1Y2_PONAB</name>